<gene>
    <name evidence="4" type="ORF">A1O1_05829</name>
</gene>
<dbReference type="PANTHER" id="PTHR37329:SF1">
    <property type="entry name" value="KINETOCHORE PROTEIN SOS7"/>
    <property type="match status" value="1"/>
</dbReference>
<feature type="domain" description="Kinetochore protein Sos7 coiled-coil" evidence="3">
    <location>
        <begin position="102"/>
        <end position="176"/>
    </location>
</feature>
<evidence type="ECO:0000256" key="2">
    <source>
        <dbReference type="SAM" id="MobiDB-lite"/>
    </source>
</evidence>
<sequence>MATSVDYHATLASLRAQQSARPLSILALAEPLAASSSSRHENESQSPPATAGTRSQSQAHQRPSDVSSTSASQGASDLNLADPDPSLLTPAFLSADLAHYKDLFSKLRFSYLEQVTKEKYLRSIVGDPPLVVSHGDNLALEDKLSAMKAELQTKKGGVDALVAEMERQARLLAQRYDGVTRGLEVLDRVPRELDELRQEVAEIQALIAERKREQRRNGDGAEVDDDADENDEEDPRLNMALEPMQMALHEQEERNAELDRQIDLLQRQMPAKDREVEKMDRELAELEKRRNETTRLAVDLRRRREHGGRDEMEELGRWYRGSETVLRGVLGLGVEGS</sequence>
<dbReference type="Pfam" id="PF20882">
    <property type="entry name" value="Sos7"/>
    <property type="match status" value="1"/>
</dbReference>
<dbReference type="RefSeq" id="XP_007724903.1">
    <property type="nucleotide sequence ID" value="XM_007726713.1"/>
</dbReference>
<proteinExistence type="predicted"/>
<dbReference type="OrthoDB" id="18959at2759"/>
<dbReference type="InterPro" id="IPR037475">
    <property type="entry name" value="Sos7"/>
</dbReference>
<feature type="compositionally biased region" description="Polar residues" evidence="2">
    <location>
        <begin position="44"/>
        <end position="76"/>
    </location>
</feature>
<feature type="region of interest" description="Disordered" evidence="2">
    <location>
        <begin position="32"/>
        <end position="78"/>
    </location>
</feature>
<feature type="region of interest" description="Disordered" evidence="2">
    <location>
        <begin position="211"/>
        <end position="233"/>
    </location>
</feature>
<dbReference type="eggNOG" id="ENOG502S6XI">
    <property type="taxonomic scope" value="Eukaryota"/>
</dbReference>
<name>W9Y769_9EURO</name>
<keyword evidence="1" id="KW-0175">Coiled coil</keyword>
<comment type="caution">
    <text evidence="4">The sequence shown here is derived from an EMBL/GenBank/DDBJ whole genome shotgun (WGS) entry which is preliminary data.</text>
</comment>
<feature type="compositionally biased region" description="Acidic residues" evidence="2">
    <location>
        <begin position="221"/>
        <end position="233"/>
    </location>
</feature>
<accession>W9Y769</accession>
<keyword evidence="5" id="KW-1185">Reference proteome</keyword>
<evidence type="ECO:0000313" key="5">
    <source>
        <dbReference type="Proteomes" id="UP000019484"/>
    </source>
</evidence>
<reference evidence="4 5" key="1">
    <citation type="submission" date="2013-03" db="EMBL/GenBank/DDBJ databases">
        <title>The Genome Sequence of Capronia coronata CBS 617.96.</title>
        <authorList>
            <consortium name="The Broad Institute Genomics Platform"/>
            <person name="Cuomo C."/>
            <person name="de Hoog S."/>
            <person name="Gorbushina A."/>
            <person name="Walker B."/>
            <person name="Young S.K."/>
            <person name="Zeng Q."/>
            <person name="Gargeya S."/>
            <person name="Fitzgerald M."/>
            <person name="Haas B."/>
            <person name="Abouelleil A."/>
            <person name="Allen A.W."/>
            <person name="Alvarado L."/>
            <person name="Arachchi H.M."/>
            <person name="Berlin A.M."/>
            <person name="Chapman S.B."/>
            <person name="Gainer-Dewar J."/>
            <person name="Goldberg J."/>
            <person name="Griggs A."/>
            <person name="Gujja S."/>
            <person name="Hansen M."/>
            <person name="Howarth C."/>
            <person name="Imamovic A."/>
            <person name="Ireland A."/>
            <person name="Larimer J."/>
            <person name="McCowan C."/>
            <person name="Murphy C."/>
            <person name="Pearson M."/>
            <person name="Poon T.W."/>
            <person name="Priest M."/>
            <person name="Roberts A."/>
            <person name="Saif S."/>
            <person name="Shea T."/>
            <person name="Sisk P."/>
            <person name="Sykes S."/>
            <person name="Wortman J."/>
            <person name="Nusbaum C."/>
            <person name="Birren B."/>
        </authorList>
    </citation>
    <scope>NUCLEOTIDE SEQUENCE [LARGE SCALE GENOMIC DNA]</scope>
    <source>
        <strain evidence="4 5">CBS 617.96</strain>
    </source>
</reference>
<dbReference type="Proteomes" id="UP000019484">
    <property type="component" value="Unassembled WGS sequence"/>
</dbReference>
<dbReference type="STRING" id="1182541.W9Y769"/>
<dbReference type="PANTHER" id="PTHR37329">
    <property type="entry name" value="KINETOCHORE PROTEIN SOS7"/>
    <property type="match status" value="1"/>
</dbReference>
<evidence type="ECO:0000256" key="1">
    <source>
        <dbReference type="SAM" id="Coils"/>
    </source>
</evidence>
<dbReference type="GO" id="GO:0000776">
    <property type="term" value="C:kinetochore"/>
    <property type="evidence" value="ECO:0007669"/>
    <property type="project" value="InterPro"/>
</dbReference>
<dbReference type="InterPro" id="IPR048781">
    <property type="entry name" value="Sos7_CC"/>
</dbReference>
<dbReference type="GO" id="GO:0034501">
    <property type="term" value="P:protein localization to kinetochore"/>
    <property type="evidence" value="ECO:0007669"/>
    <property type="project" value="InterPro"/>
</dbReference>
<organism evidence="4 5">
    <name type="scientific">Capronia coronata CBS 617.96</name>
    <dbReference type="NCBI Taxonomy" id="1182541"/>
    <lineage>
        <taxon>Eukaryota</taxon>
        <taxon>Fungi</taxon>
        <taxon>Dikarya</taxon>
        <taxon>Ascomycota</taxon>
        <taxon>Pezizomycotina</taxon>
        <taxon>Eurotiomycetes</taxon>
        <taxon>Chaetothyriomycetidae</taxon>
        <taxon>Chaetothyriales</taxon>
        <taxon>Herpotrichiellaceae</taxon>
        <taxon>Capronia</taxon>
    </lineage>
</organism>
<dbReference type="GO" id="GO:0051315">
    <property type="term" value="P:attachment of mitotic spindle microtubules to kinetochore"/>
    <property type="evidence" value="ECO:0007669"/>
    <property type="project" value="TreeGrafter"/>
</dbReference>
<feature type="coiled-coil region" evidence="1">
    <location>
        <begin position="248"/>
        <end position="303"/>
    </location>
</feature>
<dbReference type="HOGENOM" id="CLU_060160_0_0_1"/>
<dbReference type="AlphaFoldDB" id="W9Y769"/>
<evidence type="ECO:0000259" key="3">
    <source>
        <dbReference type="Pfam" id="PF20882"/>
    </source>
</evidence>
<evidence type="ECO:0000313" key="4">
    <source>
        <dbReference type="EMBL" id="EXJ85465.1"/>
    </source>
</evidence>
<protein>
    <recommendedName>
        <fullName evidence="3">Kinetochore protein Sos7 coiled-coil domain-containing protein</fullName>
    </recommendedName>
</protein>
<dbReference type="GeneID" id="19160702"/>
<dbReference type="EMBL" id="AMWN01000005">
    <property type="protein sequence ID" value="EXJ85465.1"/>
    <property type="molecule type" value="Genomic_DNA"/>
</dbReference>